<dbReference type="Proteomes" id="UP000035904">
    <property type="component" value="Unassembled WGS sequence"/>
</dbReference>
<dbReference type="PANTHER" id="PTHR42714">
    <property type="entry name" value="TRNA MODIFICATION GTPASE GTPBP3"/>
    <property type="match status" value="1"/>
</dbReference>
<comment type="caution">
    <text evidence="3">The sequence shown here is derived from an EMBL/GenBank/DDBJ whole genome shotgun (WGS) entry which is preliminary data.</text>
</comment>
<dbReference type="AlphaFoldDB" id="A0A0J1KUM6"/>
<dbReference type="InterPro" id="IPR027417">
    <property type="entry name" value="P-loop_NTPase"/>
</dbReference>
<dbReference type="GO" id="GO:0030488">
    <property type="term" value="P:tRNA methylation"/>
    <property type="evidence" value="ECO:0007669"/>
    <property type="project" value="TreeGrafter"/>
</dbReference>
<dbReference type="SUPFAM" id="SSF52540">
    <property type="entry name" value="P-loop containing nucleoside triphosphate hydrolases"/>
    <property type="match status" value="1"/>
</dbReference>
<reference evidence="3 4" key="1">
    <citation type="submission" date="2015-05" db="EMBL/GenBank/DDBJ databases">
        <title>Whole genome sequence and identification of bacterial endophytes from Costus igneus.</title>
        <authorList>
            <person name="Lee Y.P."/>
            <person name="Gan H.M."/>
            <person name="Eng W."/>
            <person name="Wheatley M.S."/>
            <person name="Caraballo A."/>
            <person name="Polter S."/>
            <person name="Savka M.A."/>
            <person name="Hudson A.O."/>
        </authorList>
    </citation>
    <scope>NUCLEOTIDE SEQUENCE [LARGE SCALE GENOMIC DNA]</scope>
    <source>
        <strain evidence="3 4">RIT375</strain>
    </source>
</reference>
<dbReference type="Pfam" id="PF01926">
    <property type="entry name" value="MMR_HSR1"/>
    <property type="match status" value="1"/>
</dbReference>
<dbReference type="RefSeq" id="WP_001988727.1">
    <property type="nucleotide sequence ID" value="NZ_LDPG01000002.1"/>
</dbReference>
<evidence type="ECO:0000313" key="4">
    <source>
        <dbReference type="Proteomes" id="UP000035904"/>
    </source>
</evidence>
<proteinExistence type="predicted"/>
<evidence type="ECO:0000256" key="1">
    <source>
        <dbReference type="SAM" id="Coils"/>
    </source>
</evidence>
<dbReference type="Gene3D" id="3.40.50.300">
    <property type="entry name" value="P-loop containing nucleotide triphosphate hydrolases"/>
    <property type="match status" value="1"/>
</dbReference>
<feature type="domain" description="G" evidence="2">
    <location>
        <begin position="51"/>
        <end position="154"/>
    </location>
</feature>
<sequence length="523" mass="59764">MNTKIRDYKSELLLQLKKTMELYESADVEISVDESFNKIDTLFQRVEPSLMFYGVYNAGKSTLLNAIFGEMKASVADVPETHQVSYYKWGNFHLVDTPGVNGPIEDFHISQAELKKHDIIMFVIDDSDTFDSSFVAEQLVEIMVQNKPLIIVLNNKQSSDNERLEKIRVKLYQNILKAAQVKHLTGDISERYEFIVVNANMAYKGKVENKTKLLQFSKIQNLEILITEQLKKISGVKLLLTPLELLVDVVKEISNVLNNNMFGSEKKQFKELLEDIEGQKNLSLNELQTFIKWERNRYQELLYNQIISGNDIEATQLDLSNRVNGHIKDKVNTFAHVCHTEFDSFIKTAKIRVAVNFESTSSSGIESTINKAIITSNDNNEGTIEKLLGIVPIVETLPMPPIIKIGLLITGIAKLLKKDDMSKNLERIQAEIEANNILQREAMNRRINAMQEVRTQLNIQLHKFEEEALIIAKESILKIYEQVTEEISKMLVDADEKFEAMSRIGKEISEIETMLLSIKNEIS</sequence>
<dbReference type="PATRIC" id="fig|1392.242.peg.2647"/>
<evidence type="ECO:0000313" key="3">
    <source>
        <dbReference type="EMBL" id="KLV20360.1"/>
    </source>
</evidence>
<feature type="coiled-coil region" evidence="1">
    <location>
        <begin position="440"/>
        <end position="467"/>
    </location>
</feature>
<organism evidence="3 4">
    <name type="scientific">Bacillus anthracis</name>
    <name type="common">anthrax bacterium</name>
    <dbReference type="NCBI Taxonomy" id="1392"/>
    <lineage>
        <taxon>Bacteria</taxon>
        <taxon>Bacillati</taxon>
        <taxon>Bacillota</taxon>
        <taxon>Bacilli</taxon>
        <taxon>Bacillales</taxon>
        <taxon>Bacillaceae</taxon>
        <taxon>Bacillus</taxon>
        <taxon>Bacillus cereus group</taxon>
    </lineage>
</organism>
<dbReference type="EMBL" id="LDPG01000002">
    <property type="protein sequence ID" value="KLV20360.1"/>
    <property type="molecule type" value="Genomic_DNA"/>
</dbReference>
<accession>A0A0J1KUM6</accession>
<gene>
    <name evidence="3" type="ORF">ABW01_05345</name>
</gene>
<evidence type="ECO:0000259" key="2">
    <source>
        <dbReference type="Pfam" id="PF01926"/>
    </source>
</evidence>
<keyword evidence="1" id="KW-0175">Coiled coil</keyword>
<dbReference type="GO" id="GO:0005737">
    <property type="term" value="C:cytoplasm"/>
    <property type="evidence" value="ECO:0007669"/>
    <property type="project" value="TreeGrafter"/>
</dbReference>
<name>A0A0J1KUM6_BACAN</name>
<dbReference type="GO" id="GO:0005525">
    <property type="term" value="F:GTP binding"/>
    <property type="evidence" value="ECO:0007669"/>
    <property type="project" value="InterPro"/>
</dbReference>
<dbReference type="InterPro" id="IPR006073">
    <property type="entry name" value="GTP-bd"/>
</dbReference>
<protein>
    <submittedName>
        <fullName evidence="3">GTP-binding protein</fullName>
    </submittedName>
</protein>
<dbReference type="PANTHER" id="PTHR42714:SF2">
    <property type="entry name" value="TRNA MODIFICATION GTPASE GTPBP3, MITOCHONDRIAL"/>
    <property type="match status" value="1"/>
</dbReference>
<dbReference type="GO" id="GO:0002098">
    <property type="term" value="P:tRNA wobble uridine modification"/>
    <property type="evidence" value="ECO:0007669"/>
    <property type="project" value="TreeGrafter"/>
</dbReference>